<organism evidence="3 4">
    <name type="scientific">Protomyces lactucae-debilis</name>
    <dbReference type="NCBI Taxonomy" id="2754530"/>
    <lineage>
        <taxon>Eukaryota</taxon>
        <taxon>Fungi</taxon>
        <taxon>Dikarya</taxon>
        <taxon>Ascomycota</taxon>
        <taxon>Taphrinomycotina</taxon>
        <taxon>Taphrinomycetes</taxon>
        <taxon>Taphrinales</taxon>
        <taxon>Protomycetaceae</taxon>
        <taxon>Protomyces</taxon>
    </lineage>
</organism>
<evidence type="ECO:0000313" key="3">
    <source>
        <dbReference type="EMBL" id="ORY83277.1"/>
    </source>
</evidence>
<sequence>MKSDICLLFLVIVCVLPGPVHLSGAYVVWATLLDMNGRGQRLKPEWLMNDTGALSDSHESSLLFCEEADASEPQQDKEASGQRSSAKKYSQVL</sequence>
<evidence type="ECO:0000313" key="4">
    <source>
        <dbReference type="Proteomes" id="UP000193685"/>
    </source>
</evidence>
<feature type="signal peptide" evidence="2">
    <location>
        <begin position="1"/>
        <end position="22"/>
    </location>
</feature>
<gene>
    <name evidence="3" type="ORF">BCR37DRAFT_379316</name>
</gene>
<dbReference type="EMBL" id="MCFI01000008">
    <property type="protein sequence ID" value="ORY83277.1"/>
    <property type="molecule type" value="Genomic_DNA"/>
</dbReference>
<protein>
    <submittedName>
        <fullName evidence="3">Uncharacterized protein</fullName>
    </submittedName>
</protein>
<evidence type="ECO:0000256" key="2">
    <source>
        <dbReference type="SAM" id="SignalP"/>
    </source>
</evidence>
<name>A0A1Y2FI51_PROLT</name>
<evidence type="ECO:0000256" key="1">
    <source>
        <dbReference type="SAM" id="MobiDB-lite"/>
    </source>
</evidence>
<feature type="compositionally biased region" description="Polar residues" evidence="1">
    <location>
        <begin position="81"/>
        <end position="93"/>
    </location>
</feature>
<comment type="caution">
    <text evidence="3">The sequence shown here is derived from an EMBL/GenBank/DDBJ whole genome shotgun (WGS) entry which is preliminary data.</text>
</comment>
<accession>A0A1Y2FI51</accession>
<keyword evidence="4" id="KW-1185">Reference proteome</keyword>
<dbReference type="AlphaFoldDB" id="A0A1Y2FI51"/>
<dbReference type="GeneID" id="63785832"/>
<feature type="region of interest" description="Disordered" evidence="1">
    <location>
        <begin position="68"/>
        <end position="93"/>
    </location>
</feature>
<dbReference type="Proteomes" id="UP000193685">
    <property type="component" value="Unassembled WGS sequence"/>
</dbReference>
<reference evidence="3 4" key="1">
    <citation type="submission" date="2016-07" db="EMBL/GenBank/DDBJ databases">
        <title>Pervasive Adenine N6-methylation of Active Genes in Fungi.</title>
        <authorList>
            <consortium name="DOE Joint Genome Institute"/>
            <person name="Mondo S.J."/>
            <person name="Dannebaum R.O."/>
            <person name="Kuo R.C."/>
            <person name="Labutti K."/>
            <person name="Haridas S."/>
            <person name="Kuo A."/>
            <person name="Salamov A."/>
            <person name="Ahrendt S.R."/>
            <person name="Lipzen A."/>
            <person name="Sullivan W."/>
            <person name="Andreopoulos W.B."/>
            <person name="Clum A."/>
            <person name="Lindquist E."/>
            <person name="Daum C."/>
            <person name="Ramamoorthy G.K."/>
            <person name="Gryganskyi A."/>
            <person name="Culley D."/>
            <person name="Magnuson J.K."/>
            <person name="James T.Y."/>
            <person name="O'Malley M.A."/>
            <person name="Stajich J.E."/>
            <person name="Spatafora J.W."/>
            <person name="Visel A."/>
            <person name="Grigoriev I.V."/>
        </authorList>
    </citation>
    <scope>NUCLEOTIDE SEQUENCE [LARGE SCALE GENOMIC DNA]</scope>
    <source>
        <strain evidence="3 4">12-1054</strain>
    </source>
</reference>
<dbReference type="RefSeq" id="XP_040725858.1">
    <property type="nucleotide sequence ID" value="XM_040869233.1"/>
</dbReference>
<proteinExistence type="predicted"/>
<feature type="chain" id="PRO_5012282403" evidence="2">
    <location>
        <begin position="23"/>
        <end position="93"/>
    </location>
</feature>
<keyword evidence="2" id="KW-0732">Signal</keyword>